<gene>
    <name evidence="2" type="ORF">MEDL_31300</name>
</gene>
<dbReference type="PANTHER" id="PTHR26392:SF92">
    <property type="entry name" value="PROTEIN KINASE DOMAIN-CONTAINING PROTEIN"/>
    <property type="match status" value="1"/>
</dbReference>
<feature type="domain" description="Protein kinase" evidence="1">
    <location>
        <begin position="196"/>
        <end position="502"/>
    </location>
</feature>
<evidence type="ECO:0000259" key="1">
    <source>
        <dbReference type="PROSITE" id="PS50011"/>
    </source>
</evidence>
<dbReference type="Gene3D" id="3.40.50.300">
    <property type="entry name" value="P-loop containing nucleotide triphosphate hydrolases"/>
    <property type="match status" value="1"/>
</dbReference>
<dbReference type="Pfam" id="PF00069">
    <property type="entry name" value="Pkinase"/>
    <property type="match status" value="1"/>
</dbReference>
<name>A0A8S3SHK3_MYTED</name>
<dbReference type="OrthoDB" id="5981483at2759"/>
<dbReference type="EMBL" id="CAJPWZ010001554">
    <property type="protein sequence ID" value="CAG2217642.1"/>
    <property type="molecule type" value="Genomic_DNA"/>
</dbReference>
<keyword evidence="3" id="KW-1185">Reference proteome</keyword>
<proteinExistence type="predicted"/>
<dbReference type="Gene3D" id="1.10.510.10">
    <property type="entry name" value="Transferase(Phosphotransferase) domain 1"/>
    <property type="match status" value="1"/>
</dbReference>
<sequence>MDAGVGIRQLMEIDSKRRDKILEIYQDIEYVLQMDDDFRRVVKTDFDHITKDLDKLGSKLRSPECPILIAGETSAGKSTLINLLIGRSILPIKLLSCTSTICKIWNSEQRKIIFTNMQDEKEVHVFDMDDYEDKMKVLLSENVVKGSSDNEWKYVDIYFPVPLLENNITIVDSPGVQEDDNTTLMERLFDYLPNAIAFIYVIDSGRAGGVENDQWVKQSALCKVDEKCKAISKTIVNHLRASKDKMFNLSKSDLTADIEQITQIADNILENYVTEKHIFNRIKPFMDHMKDKITHVCEVDVPRKITADKIFLGNALKQRSSLKGHYQPISTSASKLNNRQQNIMKMYGISISKVCRTKIPSDIHGVLRKQLIQHCNEERKTTSLWKLRTSATVKESNSVRLADFGLSKNEENITGTVAGTPLYMAPEVMMGDLYGSEADIYSLGMVLYELWYYRPVFTRPLQSNPSKYEYTFHTRKDLEDNVLKDVDQIAKFPINHQSISKQ</sequence>
<dbReference type="PANTHER" id="PTHR26392">
    <property type="entry name" value="MITOGEN-ACTIVATED PROTEIN KINASE KINASE KINASE 7-RELATED"/>
    <property type="match status" value="1"/>
</dbReference>
<evidence type="ECO:0000313" key="2">
    <source>
        <dbReference type="EMBL" id="CAG2217642.1"/>
    </source>
</evidence>
<dbReference type="InterPro" id="IPR045063">
    <property type="entry name" value="Dynamin_N"/>
</dbReference>
<dbReference type="SUPFAM" id="SSF52540">
    <property type="entry name" value="P-loop containing nucleoside triphosphate hydrolases"/>
    <property type="match status" value="1"/>
</dbReference>
<organism evidence="2 3">
    <name type="scientific">Mytilus edulis</name>
    <name type="common">Blue mussel</name>
    <dbReference type="NCBI Taxonomy" id="6550"/>
    <lineage>
        <taxon>Eukaryota</taxon>
        <taxon>Metazoa</taxon>
        <taxon>Spiralia</taxon>
        <taxon>Lophotrochozoa</taxon>
        <taxon>Mollusca</taxon>
        <taxon>Bivalvia</taxon>
        <taxon>Autobranchia</taxon>
        <taxon>Pteriomorphia</taxon>
        <taxon>Mytilida</taxon>
        <taxon>Mytiloidea</taxon>
        <taxon>Mytilidae</taxon>
        <taxon>Mytilinae</taxon>
        <taxon>Mytilus</taxon>
    </lineage>
</organism>
<dbReference type="SUPFAM" id="SSF56112">
    <property type="entry name" value="Protein kinase-like (PK-like)"/>
    <property type="match status" value="1"/>
</dbReference>
<dbReference type="Pfam" id="PF00350">
    <property type="entry name" value="Dynamin_N"/>
    <property type="match status" value="1"/>
</dbReference>
<evidence type="ECO:0000313" key="3">
    <source>
        <dbReference type="Proteomes" id="UP000683360"/>
    </source>
</evidence>
<dbReference type="GO" id="GO:0005524">
    <property type="term" value="F:ATP binding"/>
    <property type="evidence" value="ECO:0007669"/>
    <property type="project" value="InterPro"/>
</dbReference>
<dbReference type="Proteomes" id="UP000683360">
    <property type="component" value="Unassembled WGS sequence"/>
</dbReference>
<dbReference type="PROSITE" id="PS50011">
    <property type="entry name" value="PROTEIN_KINASE_DOM"/>
    <property type="match status" value="1"/>
</dbReference>
<dbReference type="InterPro" id="IPR011009">
    <property type="entry name" value="Kinase-like_dom_sf"/>
</dbReference>
<comment type="caution">
    <text evidence="2">The sequence shown here is derived from an EMBL/GenBank/DDBJ whole genome shotgun (WGS) entry which is preliminary data.</text>
</comment>
<reference evidence="2" key="1">
    <citation type="submission" date="2021-03" db="EMBL/GenBank/DDBJ databases">
        <authorList>
            <person name="Bekaert M."/>
        </authorList>
    </citation>
    <scope>NUCLEOTIDE SEQUENCE</scope>
</reference>
<dbReference type="InterPro" id="IPR000719">
    <property type="entry name" value="Prot_kinase_dom"/>
</dbReference>
<dbReference type="GO" id="GO:0004672">
    <property type="term" value="F:protein kinase activity"/>
    <property type="evidence" value="ECO:0007669"/>
    <property type="project" value="InterPro"/>
</dbReference>
<dbReference type="SMART" id="SM00220">
    <property type="entry name" value="S_TKc"/>
    <property type="match status" value="1"/>
</dbReference>
<accession>A0A8S3SHK3</accession>
<protein>
    <recommendedName>
        <fullName evidence="1">Protein kinase domain-containing protein</fullName>
    </recommendedName>
</protein>
<dbReference type="InterPro" id="IPR027417">
    <property type="entry name" value="P-loop_NTPase"/>
</dbReference>
<dbReference type="AlphaFoldDB" id="A0A8S3SHK3"/>